<reference evidence="1 2" key="1">
    <citation type="submission" date="2012-01" db="EMBL/GenBank/DDBJ databases">
        <title>Improved High-Quality Draft sequence of Saccharomonospora xinjiangensis XJ-54.</title>
        <authorList>
            <consortium name="US DOE Joint Genome Institute"/>
            <person name="Lucas S."/>
            <person name="Han J."/>
            <person name="Lapidus A."/>
            <person name="Cheng J.-F."/>
            <person name="Goodwin L."/>
            <person name="Pitluck S."/>
            <person name="Peters L."/>
            <person name="Mikhailova N."/>
            <person name="Teshima H."/>
            <person name="Detter J.C."/>
            <person name="Han C."/>
            <person name="Tapia R."/>
            <person name="Land M."/>
            <person name="Hauser L."/>
            <person name="Kyrpides N."/>
            <person name="Ivanova N."/>
            <person name="Pagani I."/>
            <person name="Brambilla E.-M."/>
            <person name="Klenk H.-P."/>
            <person name="Woyke T."/>
        </authorList>
    </citation>
    <scope>NUCLEOTIDE SEQUENCE [LARGE SCALE GENOMIC DNA]</scope>
    <source>
        <strain evidence="1 2">XJ-54</strain>
    </source>
</reference>
<dbReference type="AlphaFoldDB" id="I0V848"/>
<dbReference type="Pfam" id="PF19736">
    <property type="entry name" value="DUF6226"/>
    <property type="match status" value="1"/>
</dbReference>
<evidence type="ECO:0000313" key="1">
    <source>
        <dbReference type="EMBL" id="EID56301.1"/>
    </source>
</evidence>
<organism evidence="1 2">
    <name type="scientific">Saccharomonospora xinjiangensis XJ-54</name>
    <dbReference type="NCBI Taxonomy" id="882086"/>
    <lineage>
        <taxon>Bacteria</taxon>
        <taxon>Bacillati</taxon>
        <taxon>Actinomycetota</taxon>
        <taxon>Actinomycetes</taxon>
        <taxon>Pseudonocardiales</taxon>
        <taxon>Pseudonocardiaceae</taxon>
        <taxon>Saccharomonospora</taxon>
    </lineage>
</organism>
<dbReference type="eggNOG" id="COG4762">
    <property type="taxonomic scope" value="Bacteria"/>
</dbReference>
<sequence length="226" mass="24706">MTGLRELRAGVAAAYDRLGMPSWPDPHPDLASPRDEEYSRVTEPERYRIVHARARVWTECLGAVPGIEVTSLAPAALDEDGHPDRFDRGVRITSRSPGTVPLFLLETDAPLSEREGTLAVLRIAVGRPELGLDMLPDCGCDACDSGSADLLDTIDDTVGAVIGGPFVMLRGRDWRMWWHPDGSASEGTARGLSHTGMERLCRRLADGEDVSLPRGTEAWVGRSWFD</sequence>
<proteinExistence type="predicted"/>
<gene>
    <name evidence="1" type="ORF">SacxiDRAFT_4113</name>
</gene>
<name>I0V848_9PSEU</name>
<keyword evidence="2" id="KW-1185">Reference proteome</keyword>
<evidence type="ECO:0000313" key="2">
    <source>
        <dbReference type="Proteomes" id="UP000004691"/>
    </source>
</evidence>
<dbReference type="STRING" id="882086.SacxiDRAFT_4113"/>
<dbReference type="InterPro" id="IPR045773">
    <property type="entry name" value="DUF6226"/>
</dbReference>
<dbReference type="EMBL" id="JH636049">
    <property type="protein sequence ID" value="EID56301.1"/>
    <property type="molecule type" value="Genomic_DNA"/>
</dbReference>
<dbReference type="HOGENOM" id="CLU_110697_0_0_11"/>
<dbReference type="OrthoDB" id="3290597at2"/>
<accession>I0V848</accession>
<dbReference type="RefSeq" id="WP_006240535.1">
    <property type="nucleotide sequence ID" value="NZ_JH636049.1"/>
</dbReference>
<dbReference type="Proteomes" id="UP000004691">
    <property type="component" value="Unassembled WGS sequence"/>
</dbReference>
<protein>
    <submittedName>
        <fullName evidence="1">Uncharacterized protein</fullName>
    </submittedName>
</protein>